<evidence type="ECO:0000256" key="1">
    <source>
        <dbReference type="SAM" id="MobiDB-lite"/>
    </source>
</evidence>
<organism evidence="2">
    <name type="scientific">mine drainage metagenome</name>
    <dbReference type="NCBI Taxonomy" id="410659"/>
    <lineage>
        <taxon>unclassified sequences</taxon>
        <taxon>metagenomes</taxon>
        <taxon>ecological metagenomes</taxon>
    </lineage>
</organism>
<comment type="caution">
    <text evidence="2">The sequence shown here is derived from an EMBL/GenBank/DDBJ whole genome shotgun (WGS) entry which is preliminary data.</text>
</comment>
<sequence>MRTRWRVAVFGAVVMLASAFGLAQASSSDYYTNSSGHEVHRPEHAKKRPAGATAKCRDGEYSFSQHHRGTCSGHGGVAEWYR</sequence>
<proteinExistence type="predicted"/>
<gene>
    <name evidence="2" type="ORF">GALL_395370</name>
</gene>
<feature type="region of interest" description="Disordered" evidence="1">
    <location>
        <begin position="28"/>
        <end position="53"/>
    </location>
</feature>
<dbReference type="EMBL" id="MLJW01001342">
    <property type="protein sequence ID" value="OIQ78755.1"/>
    <property type="molecule type" value="Genomic_DNA"/>
</dbReference>
<name>A0A1J5QMN3_9ZZZZ</name>
<dbReference type="Pfam" id="PF12587">
    <property type="entry name" value="DUF3761"/>
    <property type="match status" value="1"/>
</dbReference>
<feature type="region of interest" description="Disordered" evidence="1">
    <location>
        <begin position="63"/>
        <end position="82"/>
    </location>
</feature>
<reference evidence="2" key="1">
    <citation type="submission" date="2016-10" db="EMBL/GenBank/DDBJ databases">
        <title>Sequence of Gallionella enrichment culture.</title>
        <authorList>
            <person name="Poehlein A."/>
            <person name="Muehling M."/>
            <person name="Daniel R."/>
        </authorList>
    </citation>
    <scope>NUCLEOTIDE SEQUENCE</scope>
</reference>
<evidence type="ECO:0000313" key="2">
    <source>
        <dbReference type="EMBL" id="OIQ78755.1"/>
    </source>
</evidence>
<evidence type="ECO:0008006" key="3">
    <source>
        <dbReference type="Google" id="ProtNLM"/>
    </source>
</evidence>
<protein>
    <recommendedName>
        <fullName evidence="3">DUF3761 domain-containing protein</fullName>
    </recommendedName>
</protein>
<dbReference type="InterPro" id="IPR022236">
    <property type="entry name" value="DUF3761"/>
</dbReference>
<accession>A0A1J5QMN3</accession>
<dbReference type="AlphaFoldDB" id="A0A1J5QMN3"/>